<dbReference type="STRING" id="1073090.A0A1L9SX52"/>
<keyword evidence="5" id="KW-0472">Membrane</keyword>
<name>A0A1L9SX52_9EURO</name>
<dbReference type="EMBL" id="KV878336">
    <property type="protein sequence ID" value="OJJ51778.1"/>
    <property type="molecule type" value="Genomic_DNA"/>
</dbReference>
<dbReference type="GeneID" id="34613098"/>
<evidence type="ECO:0000256" key="4">
    <source>
        <dbReference type="SAM" id="MobiDB-lite"/>
    </source>
</evidence>
<dbReference type="OrthoDB" id="3687641at2759"/>
<organism evidence="6 7">
    <name type="scientific">Penicilliopsis zonata CBS 506.65</name>
    <dbReference type="NCBI Taxonomy" id="1073090"/>
    <lineage>
        <taxon>Eukaryota</taxon>
        <taxon>Fungi</taxon>
        <taxon>Dikarya</taxon>
        <taxon>Ascomycota</taxon>
        <taxon>Pezizomycotina</taxon>
        <taxon>Eurotiomycetes</taxon>
        <taxon>Eurotiomycetidae</taxon>
        <taxon>Eurotiales</taxon>
        <taxon>Aspergillaceae</taxon>
        <taxon>Penicilliopsis</taxon>
    </lineage>
</organism>
<sequence length="267" mass="31064">MTMQENLPTYWPLSGNEDDNDEQNWEEKISPRPWNRVFSYKRAFWALSCFVVVGLIFGMVQYPRSKPVELGSERFFPMFKHRRVTFFRAGEFEHSVPAQENSPWPKLLPEGSFGFVKVTNPRYYNITGGLPLDVETNAPTPELYREPRKENETEIYVISMFHQLHCLIMMRDTLMRVNDQGKVVAGTSMPEEMISNDHLNHCFDYIRQAILCAGDTALDRYAFDDSGPELLYAVNGLGTTHICRDTDAIYEFESQHAWKRHDMAHVH</sequence>
<feature type="transmembrane region" description="Helical" evidence="5">
    <location>
        <begin position="43"/>
        <end position="62"/>
    </location>
</feature>
<comment type="similarity">
    <text evidence="3">Belongs to the ustYa family.</text>
</comment>
<dbReference type="GO" id="GO:0043386">
    <property type="term" value="P:mycotoxin biosynthetic process"/>
    <property type="evidence" value="ECO:0007669"/>
    <property type="project" value="InterPro"/>
</dbReference>
<reference evidence="7" key="1">
    <citation type="journal article" date="2017" name="Genome Biol.">
        <title>Comparative genomics reveals high biological diversity and specific adaptations in the industrially and medically important fungal genus Aspergillus.</title>
        <authorList>
            <person name="de Vries R.P."/>
            <person name="Riley R."/>
            <person name="Wiebenga A."/>
            <person name="Aguilar-Osorio G."/>
            <person name="Amillis S."/>
            <person name="Uchima C.A."/>
            <person name="Anderluh G."/>
            <person name="Asadollahi M."/>
            <person name="Askin M."/>
            <person name="Barry K."/>
            <person name="Battaglia E."/>
            <person name="Bayram O."/>
            <person name="Benocci T."/>
            <person name="Braus-Stromeyer S.A."/>
            <person name="Caldana C."/>
            <person name="Canovas D."/>
            <person name="Cerqueira G.C."/>
            <person name="Chen F."/>
            <person name="Chen W."/>
            <person name="Choi C."/>
            <person name="Clum A."/>
            <person name="Dos Santos R.A."/>
            <person name="Damasio A.R."/>
            <person name="Diallinas G."/>
            <person name="Emri T."/>
            <person name="Fekete E."/>
            <person name="Flipphi M."/>
            <person name="Freyberg S."/>
            <person name="Gallo A."/>
            <person name="Gournas C."/>
            <person name="Habgood R."/>
            <person name="Hainaut M."/>
            <person name="Harispe M.L."/>
            <person name="Henrissat B."/>
            <person name="Hilden K.S."/>
            <person name="Hope R."/>
            <person name="Hossain A."/>
            <person name="Karabika E."/>
            <person name="Karaffa L."/>
            <person name="Karanyi Z."/>
            <person name="Krasevec N."/>
            <person name="Kuo A."/>
            <person name="Kusch H."/>
            <person name="LaButti K."/>
            <person name="Lagendijk E.L."/>
            <person name="Lapidus A."/>
            <person name="Levasseur A."/>
            <person name="Lindquist E."/>
            <person name="Lipzen A."/>
            <person name="Logrieco A.F."/>
            <person name="MacCabe A."/>
            <person name="Maekelae M.R."/>
            <person name="Malavazi I."/>
            <person name="Melin P."/>
            <person name="Meyer V."/>
            <person name="Mielnichuk N."/>
            <person name="Miskei M."/>
            <person name="Molnar A.P."/>
            <person name="Mule G."/>
            <person name="Ngan C.Y."/>
            <person name="Orejas M."/>
            <person name="Orosz E."/>
            <person name="Ouedraogo J.P."/>
            <person name="Overkamp K.M."/>
            <person name="Park H.-S."/>
            <person name="Perrone G."/>
            <person name="Piumi F."/>
            <person name="Punt P.J."/>
            <person name="Ram A.F."/>
            <person name="Ramon A."/>
            <person name="Rauscher S."/>
            <person name="Record E."/>
            <person name="Riano-Pachon D.M."/>
            <person name="Robert V."/>
            <person name="Roehrig J."/>
            <person name="Ruller R."/>
            <person name="Salamov A."/>
            <person name="Salih N.S."/>
            <person name="Samson R.A."/>
            <person name="Sandor E."/>
            <person name="Sanguinetti M."/>
            <person name="Schuetze T."/>
            <person name="Sepcic K."/>
            <person name="Shelest E."/>
            <person name="Sherlock G."/>
            <person name="Sophianopoulou V."/>
            <person name="Squina F.M."/>
            <person name="Sun H."/>
            <person name="Susca A."/>
            <person name="Todd R.B."/>
            <person name="Tsang A."/>
            <person name="Unkles S.E."/>
            <person name="van de Wiele N."/>
            <person name="van Rossen-Uffink D."/>
            <person name="Oliveira J.V."/>
            <person name="Vesth T.C."/>
            <person name="Visser J."/>
            <person name="Yu J.-H."/>
            <person name="Zhou M."/>
            <person name="Andersen M.R."/>
            <person name="Archer D.B."/>
            <person name="Baker S.E."/>
            <person name="Benoit I."/>
            <person name="Brakhage A.A."/>
            <person name="Braus G.H."/>
            <person name="Fischer R."/>
            <person name="Frisvad J.C."/>
            <person name="Goldman G.H."/>
            <person name="Houbraken J."/>
            <person name="Oakley B."/>
            <person name="Pocsi I."/>
            <person name="Scazzocchio C."/>
            <person name="Seiboth B."/>
            <person name="vanKuyk P.A."/>
            <person name="Wortman J."/>
            <person name="Dyer P.S."/>
            <person name="Grigoriev I.V."/>
        </authorList>
    </citation>
    <scope>NUCLEOTIDE SEQUENCE [LARGE SCALE GENOMIC DNA]</scope>
    <source>
        <strain evidence="7">CBS 506.65</strain>
    </source>
</reference>
<keyword evidence="7" id="KW-1185">Reference proteome</keyword>
<dbReference type="GO" id="GO:0016491">
    <property type="term" value="F:oxidoreductase activity"/>
    <property type="evidence" value="ECO:0007669"/>
    <property type="project" value="UniProtKB-KW"/>
</dbReference>
<accession>A0A1L9SX52</accession>
<evidence type="ECO:0000256" key="5">
    <source>
        <dbReference type="SAM" id="Phobius"/>
    </source>
</evidence>
<evidence type="ECO:0000256" key="3">
    <source>
        <dbReference type="ARBA" id="ARBA00035112"/>
    </source>
</evidence>
<keyword evidence="5" id="KW-1133">Transmembrane helix</keyword>
<keyword evidence="5" id="KW-0812">Transmembrane</keyword>
<dbReference type="Pfam" id="PF11807">
    <property type="entry name" value="UstYa"/>
    <property type="match status" value="1"/>
</dbReference>
<evidence type="ECO:0000313" key="7">
    <source>
        <dbReference type="Proteomes" id="UP000184188"/>
    </source>
</evidence>
<protein>
    <recommendedName>
        <fullName evidence="8">Oxidase ustYa</fullName>
    </recommendedName>
</protein>
<dbReference type="PANTHER" id="PTHR33365:SF11">
    <property type="entry name" value="TAT PATHWAY SIGNAL SEQUENCE"/>
    <property type="match status" value="1"/>
</dbReference>
<feature type="region of interest" description="Disordered" evidence="4">
    <location>
        <begin position="1"/>
        <end position="26"/>
    </location>
</feature>
<evidence type="ECO:0000313" key="6">
    <source>
        <dbReference type="EMBL" id="OJJ51778.1"/>
    </source>
</evidence>
<dbReference type="VEuPathDB" id="FungiDB:ASPZODRAFT_163562"/>
<evidence type="ECO:0000256" key="1">
    <source>
        <dbReference type="ARBA" id="ARBA00004685"/>
    </source>
</evidence>
<evidence type="ECO:0008006" key="8">
    <source>
        <dbReference type="Google" id="ProtNLM"/>
    </source>
</evidence>
<dbReference type="RefSeq" id="XP_022586288.1">
    <property type="nucleotide sequence ID" value="XM_022726634.1"/>
</dbReference>
<keyword evidence="2" id="KW-0560">Oxidoreductase</keyword>
<gene>
    <name evidence="6" type="ORF">ASPZODRAFT_163562</name>
</gene>
<proteinExistence type="inferred from homology"/>
<dbReference type="InterPro" id="IPR021765">
    <property type="entry name" value="UstYa-like"/>
</dbReference>
<comment type="pathway">
    <text evidence="1">Mycotoxin biosynthesis.</text>
</comment>
<dbReference type="Proteomes" id="UP000184188">
    <property type="component" value="Unassembled WGS sequence"/>
</dbReference>
<dbReference type="PANTHER" id="PTHR33365">
    <property type="entry name" value="YALI0B05434P"/>
    <property type="match status" value="1"/>
</dbReference>
<evidence type="ECO:0000256" key="2">
    <source>
        <dbReference type="ARBA" id="ARBA00023002"/>
    </source>
</evidence>
<dbReference type="AlphaFoldDB" id="A0A1L9SX52"/>